<comment type="catalytic activity">
    <reaction evidence="8">
        <text>apo-[ACP] + acetyl-CoA = acetyl-[ACP] + adenosine 3',5'-bisphosphate + H(+)</text>
        <dbReference type="Rhea" id="RHEA:46564"/>
        <dbReference type="Rhea" id="RHEA-COMP:9621"/>
        <dbReference type="Rhea" id="RHEA-COMP:9690"/>
        <dbReference type="ChEBI" id="CHEBI:15378"/>
        <dbReference type="ChEBI" id="CHEBI:29999"/>
        <dbReference type="ChEBI" id="CHEBI:57288"/>
        <dbReference type="ChEBI" id="CHEBI:58343"/>
        <dbReference type="ChEBI" id="CHEBI:78446"/>
    </reaction>
    <physiologicalReaction direction="left-to-right" evidence="8">
        <dbReference type="Rhea" id="RHEA:46565"/>
    </physiologicalReaction>
</comment>
<evidence type="ECO:0000256" key="6">
    <source>
        <dbReference type="ARBA" id="ARBA00033443"/>
    </source>
</evidence>
<evidence type="ECO:0000256" key="4">
    <source>
        <dbReference type="ARBA" id="ARBA00022679"/>
    </source>
</evidence>
<feature type="domain" description="4'-phosphopantetheinyl transferase" evidence="9">
    <location>
        <begin position="127"/>
        <end position="204"/>
    </location>
</feature>
<comment type="similarity">
    <text evidence="1">Belongs to the P-Pant transferase superfamily. AcpS family.</text>
</comment>
<name>A0A1B6FUD9_9HEMI</name>
<keyword evidence="4" id="KW-0808">Transferase</keyword>
<dbReference type="InterPro" id="IPR050559">
    <property type="entry name" value="P-Pant_transferase_sf"/>
</dbReference>
<dbReference type="GO" id="GO:0005829">
    <property type="term" value="C:cytosol"/>
    <property type="evidence" value="ECO:0007669"/>
    <property type="project" value="TreeGrafter"/>
</dbReference>
<sequence>MLTKVMMAQQVQRVHSARWAFNCGNWSPSEKDWQLLASGLDTSDKEQVGKFVFQKDIKSAMAGRFLTKKYVTEATGLSWRDIRILRDTEHRKPYLPHELYSCSKVQFNISHSGDYVVLAGEVGDLNLGVDLMKIEKQRTTTVPEFFRLMNKHFAIEEWDVMKSQKTEAEQMALFYRFWCLKESYTKATGTGITVDLQKICFKLKSLALAQNFIIDSTEVYVNGHKQEGWKFEETMIDSNHIATVAIGTNNECIKLLPSNQLFRILTYSELISEYQKVSEADSEYARQLMSKKVKPGGL</sequence>
<dbReference type="InterPro" id="IPR037143">
    <property type="entry name" value="4-PPantetheinyl_Trfase_dom_sf"/>
</dbReference>
<dbReference type="Pfam" id="PF22624">
    <property type="entry name" value="AASDHPPT_N"/>
    <property type="match status" value="1"/>
</dbReference>
<dbReference type="Gene3D" id="3.90.470.20">
    <property type="entry name" value="4'-phosphopantetheinyl transferase domain"/>
    <property type="match status" value="2"/>
</dbReference>
<evidence type="ECO:0000256" key="3">
    <source>
        <dbReference type="ARBA" id="ARBA00016301"/>
    </source>
</evidence>
<evidence type="ECO:0000256" key="8">
    <source>
        <dbReference type="ARBA" id="ARBA00048794"/>
    </source>
</evidence>
<evidence type="ECO:0000259" key="10">
    <source>
        <dbReference type="Pfam" id="PF22624"/>
    </source>
</evidence>
<dbReference type="PANTHER" id="PTHR12215:SF10">
    <property type="entry name" value="L-AMINOADIPATE-SEMIALDEHYDE DEHYDROGENASE-PHOSPHOPANTETHEINYL TRANSFERASE"/>
    <property type="match status" value="1"/>
</dbReference>
<evidence type="ECO:0000313" key="11">
    <source>
        <dbReference type="EMBL" id="JAS53836.1"/>
    </source>
</evidence>
<dbReference type="PANTHER" id="PTHR12215">
    <property type="entry name" value="PHOSPHOPANTETHEINE TRANSFERASE"/>
    <property type="match status" value="1"/>
</dbReference>
<dbReference type="GO" id="GO:0000287">
    <property type="term" value="F:magnesium ion binding"/>
    <property type="evidence" value="ECO:0007669"/>
    <property type="project" value="InterPro"/>
</dbReference>
<dbReference type="AlphaFoldDB" id="A0A1B6FUD9"/>
<dbReference type="EMBL" id="GECZ01015933">
    <property type="protein sequence ID" value="JAS53836.1"/>
    <property type="molecule type" value="Transcribed_RNA"/>
</dbReference>
<comment type="catalytic activity">
    <reaction evidence="7">
        <text>apo-[ACP] + CoA = holo-[ACP] + adenosine 3',5'-bisphosphate + H(+)</text>
        <dbReference type="Rhea" id="RHEA:12068"/>
        <dbReference type="Rhea" id="RHEA-COMP:9685"/>
        <dbReference type="Rhea" id="RHEA-COMP:9690"/>
        <dbReference type="ChEBI" id="CHEBI:15378"/>
        <dbReference type="ChEBI" id="CHEBI:29999"/>
        <dbReference type="ChEBI" id="CHEBI:57287"/>
        <dbReference type="ChEBI" id="CHEBI:58343"/>
        <dbReference type="ChEBI" id="CHEBI:64479"/>
        <dbReference type="EC" id="2.7.8.7"/>
    </reaction>
    <physiologicalReaction direction="left-to-right" evidence="7">
        <dbReference type="Rhea" id="RHEA:12069"/>
    </physiologicalReaction>
</comment>
<reference evidence="11" key="1">
    <citation type="submission" date="2015-11" db="EMBL/GenBank/DDBJ databases">
        <title>De novo transcriptome assembly of four potential Pierce s Disease insect vectors from Arizona vineyards.</title>
        <authorList>
            <person name="Tassone E.E."/>
        </authorList>
    </citation>
    <scope>NUCLEOTIDE SEQUENCE</scope>
</reference>
<feature type="domain" description="4'-phosphopantetheinyl transferase N-terminal" evidence="10">
    <location>
        <begin position="25"/>
        <end position="122"/>
    </location>
</feature>
<evidence type="ECO:0000259" key="9">
    <source>
        <dbReference type="Pfam" id="PF01648"/>
    </source>
</evidence>
<dbReference type="InterPro" id="IPR008278">
    <property type="entry name" value="4-PPantetheinyl_Trfase_dom"/>
</dbReference>
<proteinExistence type="inferred from homology"/>
<dbReference type="Pfam" id="PF01648">
    <property type="entry name" value="ACPS"/>
    <property type="match status" value="1"/>
</dbReference>
<dbReference type="FunFam" id="3.90.470.20:FF:000003">
    <property type="entry name" value="L-aminoadipate-semialdehyde dehydrogenase-phosphopantetheinyl transferase"/>
    <property type="match status" value="1"/>
</dbReference>
<evidence type="ECO:0000256" key="5">
    <source>
        <dbReference type="ARBA" id="ARBA00030484"/>
    </source>
</evidence>
<accession>A0A1B6FUD9</accession>
<dbReference type="SUPFAM" id="SSF56214">
    <property type="entry name" value="4'-phosphopantetheinyl transferase"/>
    <property type="match status" value="2"/>
</dbReference>
<dbReference type="GO" id="GO:0019878">
    <property type="term" value="P:lysine biosynthetic process via aminoadipic acid"/>
    <property type="evidence" value="ECO:0007669"/>
    <property type="project" value="TreeGrafter"/>
</dbReference>
<dbReference type="GO" id="GO:0008897">
    <property type="term" value="F:holo-[acyl-carrier-protein] synthase activity"/>
    <property type="evidence" value="ECO:0007669"/>
    <property type="project" value="UniProtKB-EC"/>
</dbReference>
<evidence type="ECO:0000256" key="7">
    <source>
        <dbReference type="ARBA" id="ARBA00048641"/>
    </source>
</evidence>
<evidence type="ECO:0000256" key="1">
    <source>
        <dbReference type="ARBA" id="ARBA00006195"/>
    </source>
</evidence>
<evidence type="ECO:0000256" key="2">
    <source>
        <dbReference type="ARBA" id="ARBA00013172"/>
    </source>
</evidence>
<gene>
    <name evidence="11" type="ORF">g.38873</name>
</gene>
<protein>
    <recommendedName>
        <fullName evidence="3">L-aminoadipate-semialdehyde dehydrogenase-phosphopantetheinyl transferase</fullName>
        <ecNumber evidence="2">2.7.8.7</ecNumber>
    </recommendedName>
    <alternativeName>
        <fullName evidence="5">4'-phosphopantetheinyl transferase</fullName>
    </alternativeName>
    <alternativeName>
        <fullName evidence="6">Alpha-aminoadipic semialdehyde dehydrogenase-phosphopantetheinyl transferase</fullName>
    </alternativeName>
</protein>
<dbReference type="EC" id="2.7.8.7" evidence="2"/>
<dbReference type="InterPro" id="IPR055066">
    <property type="entry name" value="AASDHPPT_N"/>
</dbReference>
<organism evidence="11">
    <name type="scientific">Cuerna arida</name>
    <dbReference type="NCBI Taxonomy" id="1464854"/>
    <lineage>
        <taxon>Eukaryota</taxon>
        <taxon>Metazoa</taxon>
        <taxon>Ecdysozoa</taxon>
        <taxon>Arthropoda</taxon>
        <taxon>Hexapoda</taxon>
        <taxon>Insecta</taxon>
        <taxon>Pterygota</taxon>
        <taxon>Neoptera</taxon>
        <taxon>Paraneoptera</taxon>
        <taxon>Hemiptera</taxon>
        <taxon>Auchenorrhyncha</taxon>
        <taxon>Membracoidea</taxon>
        <taxon>Cicadellidae</taxon>
        <taxon>Cicadellinae</taxon>
        <taxon>Proconiini</taxon>
        <taxon>Cuerna</taxon>
    </lineage>
</organism>